<reference evidence="2" key="1">
    <citation type="journal article" date="2019" name="Int. J. Syst. Evol. Microbiol.">
        <title>The Global Catalogue of Microorganisms (GCM) 10K type strain sequencing project: providing services to taxonomists for standard genome sequencing and annotation.</title>
        <authorList>
            <consortium name="The Broad Institute Genomics Platform"/>
            <consortium name="The Broad Institute Genome Sequencing Center for Infectious Disease"/>
            <person name="Wu L."/>
            <person name="Ma J."/>
        </authorList>
    </citation>
    <scope>NUCLEOTIDE SEQUENCE [LARGE SCALE GENOMIC DNA]</scope>
    <source>
        <strain evidence="2">JCM 17316</strain>
    </source>
</reference>
<protein>
    <recommendedName>
        <fullName evidence="3">HEAT repeat domain-containing protein</fullName>
    </recommendedName>
</protein>
<sequence>MTIGWDAVADVDWSRLFHAYGAATDTPAQLRALTGEDAAARGHAVDHLWGAVLHQGTPWAVTAPAALVVAGLLADPATGAPIAEGEAPLRATLLHFLGRVAEAGQPELGDDELHAMAFPADVDERAVRAAWDAMLDGDCDCAYDEDCTCDDDPEADSADDEDVPEPDPDLIAKATDAIMARVVVDIRSAAAALLPPVEAAFTDGDPRVRVNAVDAASSLLALPGLRGRRGAVAAKVEQAARRAVHRDERAALVLSLGYLGDKPRGHLADPDPAVRACAALAPTLADDEAATEELLTALRRPAEADRWFTDRPPQIRAHVRFALLDAVLRRVADFERLLPAAVAIAAVTTPACADWDWGRLLAAAFPSPGDPPAPPARLTDAQRAYLRALVANEKLWDAGSGNARLAFDQVGLPHDRDACRRLAESPS</sequence>
<keyword evidence="2" id="KW-1185">Reference proteome</keyword>
<evidence type="ECO:0000313" key="1">
    <source>
        <dbReference type="EMBL" id="GAA4135636.1"/>
    </source>
</evidence>
<evidence type="ECO:0000313" key="2">
    <source>
        <dbReference type="Proteomes" id="UP001500266"/>
    </source>
</evidence>
<name>A0ABP7YFX2_9ACTN</name>
<comment type="caution">
    <text evidence="1">The sequence shown here is derived from an EMBL/GenBank/DDBJ whole genome shotgun (WGS) entry which is preliminary data.</text>
</comment>
<evidence type="ECO:0008006" key="3">
    <source>
        <dbReference type="Google" id="ProtNLM"/>
    </source>
</evidence>
<dbReference type="SUPFAM" id="SSF48371">
    <property type="entry name" value="ARM repeat"/>
    <property type="match status" value="1"/>
</dbReference>
<dbReference type="InterPro" id="IPR016024">
    <property type="entry name" value="ARM-type_fold"/>
</dbReference>
<accession>A0ABP7YFX2</accession>
<dbReference type="Proteomes" id="UP001500266">
    <property type="component" value="Unassembled WGS sequence"/>
</dbReference>
<organism evidence="1 2">
    <name type="scientific">Actinomadura keratinilytica</name>
    <dbReference type="NCBI Taxonomy" id="547461"/>
    <lineage>
        <taxon>Bacteria</taxon>
        <taxon>Bacillati</taxon>
        <taxon>Actinomycetota</taxon>
        <taxon>Actinomycetes</taxon>
        <taxon>Streptosporangiales</taxon>
        <taxon>Thermomonosporaceae</taxon>
        <taxon>Actinomadura</taxon>
    </lineage>
</organism>
<dbReference type="RefSeq" id="WP_345019417.1">
    <property type="nucleotide sequence ID" value="NZ_BAABDO010000018.1"/>
</dbReference>
<proteinExistence type="predicted"/>
<dbReference type="EMBL" id="BAABDO010000018">
    <property type="protein sequence ID" value="GAA4135636.1"/>
    <property type="molecule type" value="Genomic_DNA"/>
</dbReference>
<gene>
    <name evidence="1" type="ORF">GCM10022416_18500</name>
</gene>